<dbReference type="CDD" id="cd06183">
    <property type="entry name" value="cyt_b5_reduct_like"/>
    <property type="match status" value="1"/>
</dbReference>
<keyword evidence="3 6" id="KW-0285">Flavoprotein</keyword>
<evidence type="ECO:0000256" key="3">
    <source>
        <dbReference type="ARBA" id="ARBA00022630"/>
    </source>
</evidence>
<dbReference type="Gene3D" id="3.40.50.80">
    <property type="entry name" value="Nucleotide-binding domain of ferredoxin-NADP reductase (FNR) module"/>
    <property type="match status" value="1"/>
</dbReference>
<keyword evidence="8" id="KW-1185">Reference proteome</keyword>
<keyword evidence="4 6" id="KW-0274">FAD</keyword>
<dbReference type="Gene3D" id="2.40.30.10">
    <property type="entry name" value="Translation factors"/>
    <property type="match status" value="1"/>
</dbReference>
<evidence type="ECO:0000313" key="7">
    <source>
        <dbReference type="EMBL" id="GMM53452.1"/>
    </source>
</evidence>
<dbReference type="PRINTS" id="PR00406">
    <property type="entry name" value="CYTB5RDTASE"/>
</dbReference>
<accession>A0AAV5RRV4</accession>
<comment type="similarity">
    <text evidence="2">Belongs to the flavoprotein pyridine nucleotide cytochrome reductase family.</text>
</comment>
<dbReference type="PANTHER" id="PTHR19370">
    <property type="entry name" value="NADH-CYTOCHROME B5 REDUCTASE"/>
    <property type="match status" value="1"/>
</dbReference>
<dbReference type="Proteomes" id="UP001377567">
    <property type="component" value="Unassembled WGS sequence"/>
</dbReference>
<dbReference type="GO" id="GO:0005739">
    <property type="term" value="C:mitochondrion"/>
    <property type="evidence" value="ECO:0007669"/>
    <property type="project" value="TreeGrafter"/>
</dbReference>
<dbReference type="InterPro" id="IPR017938">
    <property type="entry name" value="Riboflavin_synthase-like_b-brl"/>
</dbReference>
<organism evidence="7 8">
    <name type="scientific">Maudiozyma humilis</name>
    <name type="common">Sour dough yeast</name>
    <name type="synonym">Kazachstania humilis</name>
    <dbReference type="NCBI Taxonomy" id="51915"/>
    <lineage>
        <taxon>Eukaryota</taxon>
        <taxon>Fungi</taxon>
        <taxon>Dikarya</taxon>
        <taxon>Ascomycota</taxon>
        <taxon>Saccharomycotina</taxon>
        <taxon>Saccharomycetes</taxon>
        <taxon>Saccharomycetales</taxon>
        <taxon>Saccharomycetaceae</taxon>
        <taxon>Maudiozyma</taxon>
    </lineage>
</organism>
<feature type="binding site" evidence="6">
    <location>
        <position position="166"/>
    </location>
    <ligand>
        <name>FAD</name>
        <dbReference type="ChEBI" id="CHEBI:57692"/>
    </ligand>
</feature>
<proteinExistence type="inferred from homology"/>
<dbReference type="InterPro" id="IPR001834">
    <property type="entry name" value="CBR-like"/>
</dbReference>
<dbReference type="InterPro" id="IPR039261">
    <property type="entry name" value="FNR_nucleotide-bd"/>
</dbReference>
<sequence length="330" mass="37603">MFMNRIAQRCYATVARSSAPRAFYQKYNRQIKLAAAGTLAATVLGFAYCEWDIHTTWTIELDQDKFTRYRISQRVPIDPHHYILEVKPLSRQSVNIWKLMTSNKIWSIEVKQPEIMIVRNYTPLPFKLISDKDSENYELEELDIANDDTNEGKLLFYVKNYDSGEVGRWMRHLDVGSRIDLRGPYVEYEIDQQKKNINIMTAGTGIVSALQILSQKPADDPVNYNWIHTSNDIAELGKLIDKVTALSKKSNVQLTLFDKKHDLRNNLVELVDLIPGNNNDKAFNTAFVSLVCGPEGFVKMLAGAKVDLNQGPIGGILKTKGWSNNNVFKL</sequence>
<dbReference type="AlphaFoldDB" id="A0AAV5RRV4"/>
<comment type="caution">
    <text evidence="7">The sequence shown here is derived from an EMBL/GenBank/DDBJ whole genome shotgun (WGS) entry which is preliminary data.</text>
</comment>
<dbReference type="SUPFAM" id="SSF63380">
    <property type="entry name" value="Riboflavin synthase domain-like"/>
    <property type="match status" value="1"/>
</dbReference>
<dbReference type="EMBL" id="BTGD01000001">
    <property type="protein sequence ID" value="GMM53452.1"/>
    <property type="molecule type" value="Genomic_DNA"/>
</dbReference>
<keyword evidence="5" id="KW-0560">Oxidoreductase</keyword>
<dbReference type="SUPFAM" id="SSF52343">
    <property type="entry name" value="Ferredoxin reductase-like, C-terminal NADP-linked domain"/>
    <property type="match status" value="1"/>
</dbReference>
<name>A0AAV5RRV4_MAUHU</name>
<evidence type="ECO:0000313" key="8">
    <source>
        <dbReference type="Proteomes" id="UP001377567"/>
    </source>
</evidence>
<evidence type="ECO:0000256" key="4">
    <source>
        <dbReference type="ARBA" id="ARBA00022827"/>
    </source>
</evidence>
<evidence type="ECO:0000256" key="2">
    <source>
        <dbReference type="ARBA" id="ARBA00006105"/>
    </source>
</evidence>
<evidence type="ECO:0000256" key="5">
    <source>
        <dbReference type="ARBA" id="ARBA00023002"/>
    </source>
</evidence>
<evidence type="ECO:0000256" key="6">
    <source>
        <dbReference type="PIRSR" id="PIRSR601834-1"/>
    </source>
</evidence>
<evidence type="ECO:0000256" key="1">
    <source>
        <dbReference type="ARBA" id="ARBA00001974"/>
    </source>
</evidence>
<reference evidence="7 8" key="1">
    <citation type="journal article" date="2023" name="Elife">
        <title>Identification of key yeast species and microbe-microbe interactions impacting larval growth of Drosophila in the wild.</title>
        <authorList>
            <person name="Mure A."/>
            <person name="Sugiura Y."/>
            <person name="Maeda R."/>
            <person name="Honda K."/>
            <person name="Sakurai N."/>
            <person name="Takahashi Y."/>
            <person name="Watada M."/>
            <person name="Katoh T."/>
            <person name="Gotoh A."/>
            <person name="Gotoh Y."/>
            <person name="Taniguchi I."/>
            <person name="Nakamura K."/>
            <person name="Hayashi T."/>
            <person name="Katayama T."/>
            <person name="Uemura T."/>
            <person name="Hattori Y."/>
        </authorList>
    </citation>
    <scope>NUCLEOTIDE SEQUENCE [LARGE SCALE GENOMIC DNA]</scope>
    <source>
        <strain evidence="7 8">KH-74</strain>
    </source>
</reference>
<dbReference type="PANTHER" id="PTHR19370:SF189">
    <property type="entry name" value="CYTOCHROME C MITOCHONDRIAL IMPORT FACTOR CYC2"/>
    <property type="match status" value="1"/>
</dbReference>
<gene>
    <name evidence="7" type="ORF">DAKH74_000680</name>
</gene>
<comment type="cofactor">
    <cofactor evidence="1 6">
        <name>FAD</name>
        <dbReference type="ChEBI" id="CHEBI:57692"/>
    </cofactor>
</comment>
<feature type="binding site" evidence="6">
    <location>
        <position position="159"/>
    </location>
    <ligand>
        <name>FAD</name>
        <dbReference type="ChEBI" id="CHEBI:57692"/>
    </ligand>
</feature>
<dbReference type="GO" id="GO:0016491">
    <property type="term" value="F:oxidoreductase activity"/>
    <property type="evidence" value="ECO:0007669"/>
    <property type="project" value="UniProtKB-KW"/>
</dbReference>
<protein>
    <submittedName>
        <fullName evidence="7">Oxidoreductase</fullName>
    </submittedName>
</protein>